<name>C5LL01_PERM5</name>
<keyword evidence="2" id="KW-1185">Reference proteome</keyword>
<organism evidence="2">
    <name type="scientific">Perkinsus marinus (strain ATCC 50983 / TXsc)</name>
    <dbReference type="NCBI Taxonomy" id="423536"/>
    <lineage>
        <taxon>Eukaryota</taxon>
        <taxon>Sar</taxon>
        <taxon>Alveolata</taxon>
        <taxon>Perkinsozoa</taxon>
        <taxon>Perkinsea</taxon>
        <taxon>Perkinsida</taxon>
        <taxon>Perkinsidae</taxon>
        <taxon>Perkinsus</taxon>
    </lineage>
</organism>
<dbReference type="InParanoid" id="C5LL01"/>
<dbReference type="OrthoDB" id="10618881at2759"/>
<dbReference type="Proteomes" id="UP000007800">
    <property type="component" value="Unassembled WGS sequence"/>
</dbReference>
<protein>
    <submittedName>
        <fullName evidence="1">Uncharacterized protein</fullName>
    </submittedName>
</protein>
<evidence type="ECO:0000313" key="2">
    <source>
        <dbReference type="Proteomes" id="UP000007800"/>
    </source>
</evidence>
<accession>C5LL01</accession>
<dbReference type="EMBL" id="GG683038">
    <property type="protein sequence ID" value="EER02565.1"/>
    <property type="molecule type" value="Genomic_DNA"/>
</dbReference>
<dbReference type="AlphaFoldDB" id="C5LL01"/>
<proteinExistence type="predicted"/>
<sequence>MDGLAKHNGYDQRKLYDAWDDVRGVQNQQFRSNKVAYDRRHRIQKPILYYGGQMDPWEDGWMVLKPPNEKFPSTAVIEKGFVKMAVNLAYIQPDTRLEVEQDMTEPMVKENDSWFGLSQDEAEWITATCDVVDSDDEQGPRFYLNGDEEVDDRHVTLRRSKRVRKKASTKKKEGSKSLVDVVISFIL</sequence>
<dbReference type="GeneID" id="9047715"/>
<evidence type="ECO:0000313" key="1">
    <source>
        <dbReference type="EMBL" id="EER02565.1"/>
    </source>
</evidence>
<reference evidence="1 2" key="1">
    <citation type="submission" date="2008-07" db="EMBL/GenBank/DDBJ databases">
        <authorList>
            <person name="El-Sayed N."/>
            <person name="Caler E."/>
            <person name="Inman J."/>
            <person name="Amedeo P."/>
            <person name="Hass B."/>
            <person name="Wortman J."/>
        </authorList>
    </citation>
    <scope>NUCLEOTIDE SEQUENCE [LARGE SCALE GENOMIC DNA]</scope>
    <source>
        <strain evidence="2">ATCC 50983 / TXsc</strain>
    </source>
</reference>
<gene>
    <name evidence="1" type="ORF">Pmar_PMAR005906</name>
</gene>
<dbReference type="RefSeq" id="XP_002769847.1">
    <property type="nucleotide sequence ID" value="XM_002769801.1"/>
</dbReference>